<dbReference type="Gene3D" id="3.30.70.270">
    <property type="match status" value="2"/>
</dbReference>
<evidence type="ECO:0000313" key="2">
    <source>
        <dbReference type="EMBL" id="RVX18673.1"/>
    </source>
</evidence>
<dbReference type="SUPFAM" id="SSF56672">
    <property type="entry name" value="DNA/RNA polymerases"/>
    <property type="match status" value="1"/>
</dbReference>
<protein>
    <submittedName>
        <fullName evidence="2">Retrovirus-related Pol polyprotein from transposon 17.6</fullName>
    </submittedName>
</protein>
<dbReference type="InterPro" id="IPR050951">
    <property type="entry name" value="Retrovirus_Pol_polyprotein"/>
</dbReference>
<dbReference type="EMBL" id="QGNW01000011">
    <property type="protein sequence ID" value="RVX18673.1"/>
    <property type="molecule type" value="Genomic_DNA"/>
</dbReference>
<dbReference type="PANTHER" id="PTHR37984">
    <property type="entry name" value="PROTEIN CBG26694"/>
    <property type="match status" value="1"/>
</dbReference>
<dbReference type="PANTHER" id="PTHR37984:SF5">
    <property type="entry name" value="PROTEIN NYNRIN-LIKE"/>
    <property type="match status" value="1"/>
</dbReference>
<gene>
    <name evidence="2" type="primary">pol_316</name>
    <name evidence="2" type="ORF">CK203_006563</name>
</gene>
<accession>A0A438KBT6</accession>
<organism evidence="2 3">
    <name type="scientific">Vitis vinifera</name>
    <name type="common">Grape</name>
    <dbReference type="NCBI Taxonomy" id="29760"/>
    <lineage>
        <taxon>Eukaryota</taxon>
        <taxon>Viridiplantae</taxon>
        <taxon>Streptophyta</taxon>
        <taxon>Embryophyta</taxon>
        <taxon>Tracheophyta</taxon>
        <taxon>Spermatophyta</taxon>
        <taxon>Magnoliopsida</taxon>
        <taxon>eudicotyledons</taxon>
        <taxon>Gunneridae</taxon>
        <taxon>Pentapetalae</taxon>
        <taxon>rosids</taxon>
        <taxon>Vitales</taxon>
        <taxon>Vitaceae</taxon>
        <taxon>Viteae</taxon>
        <taxon>Vitis</taxon>
    </lineage>
</organism>
<feature type="region of interest" description="Disordered" evidence="1">
    <location>
        <begin position="170"/>
        <end position="189"/>
    </location>
</feature>
<comment type="caution">
    <text evidence="2">The sequence shown here is derived from an EMBL/GenBank/DDBJ whole genome shotgun (WGS) entry which is preliminary data.</text>
</comment>
<dbReference type="InterPro" id="IPR043128">
    <property type="entry name" value="Rev_trsase/Diguanyl_cyclase"/>
</dbReference>
<reference evidence="2 3" key="1">
    <citation type="journal article" date="2018" name="PLoS Genet.">
        <title>Population sequencing reveals clonal diversity and ancestral inbreeding in the grapevine cultivar Chardonnay.</title>
        <authorList>
            <person name="Roach M.J."/>
            <person name="Johnson D.L."/>
            <person name="Bohlmann J."/>
            <person name="van Vuuren H.J."/>
            <person name="Jones S.J."/>
            <person name="Pretorius I.S."/>
            <person name="Schmidt S.A."/>
            <person name="Borneman A.R."/>
        </authorList>
    </citation>
    <scope>NUCLEOTIDE SEQUENCE [LARGE SCALE GENOMIC DNA]</scope>
    <source>
        <strain evidence="3">cv. Chardonnay</strain>
        <tissue evidence="2">Leaf</tissue>
    </source>
</reference>
<dbReference type="Proteomes" id="UP000288805">
    <property type="component" value="Unassembled WGS sequence"/>
</dbReference>
<name>A0A438KBT6_VITVI</name>
<evidence type="ECO:0000256" key="1">
    <source>
        <dbReference type="SAM" id="MobiDB-lite"/>
    </source>
</evidence>
<evidence type="ECO:0000313" key="3">
    <source>
        <dbReference type="Proteomes" id="UP000288805"/>
    </source>
</evidence>
<dbReference type="AlphaFoldDB" id="A0A438KBT6"/>
<dbReference type="InterPro" id="IPR043502">
    <property type="entry name" value="DNA/RNA_pol_sf"/>
</dbReference>
<sequence>MRRYNMKLNPSKCAFSISANKFLGFMVTQRGIEVNPDQIKAIIETPTPSNKKELQHLTDKLVALGRFIARFTNKLRPFFLVLRKADAIGWTNNCQSVFDKIKHYLAQPPILSNPQPGKRLHVYLTISDRVPIRSILHKPDLSGRMLQWAIKLSEYEIEYQPSLFRAENRTRWNGGPYGSTEPPGLQGPE</sequence>
<proteinExistence type="predicted"/>